<dbReference type="VEuPathDB" id="FungiDB:BTJ68_10888"/>
<protein>
    <submittedName>
        <fullName evidence="2">Uncharacterized protein</fullName>
    </submittedName>
</protein>
<evidence type="ECO:0000313" key="2">
    <source>
        <dbReference type="EMBL" id="RMY95854.1"/>
    </source>
</evidence>
<sequence length="188" mass="20962">MAKIQLSDRAVFYLGILTIILNLCPAIALTLAFGFPDFTCAHVPALAPWADNFLWLAFLNAGLLLGNWIRDSDIRYTKLPDTELPVKGSDEESLRERADLERACGRYDRLLLAAVVGRLRPTEMAFTRSTIMASKTPSSFHGWTVNVGFMDQKASPCARCLSLHTVKKVKSPPEVNTTLKQRRPVKQS</sequence>
<keyword evidence="1" id="KW-1133">Transmembrane helix</keyword>
<organism evidence="2 3">
    <name type="scientific">Hortaea werneckii</name>
    <name type="common">Black yeast</name>
    <name type="synonym">Cladosporium werneckii</name>
    <dbReference type="NCBI Taxonomy" id="91943"/>
    <lineage>
        <taxon>Eukaryota</taxon>
        <taxon>Fungi</taxon>
        <taxon>Dikarya</taxon>
        <taxon>Ascomycota</taxon>
        <taxon>Pezizomycotina</taxon>
        <taxon>Dothideomycetes</taxon>
        <taxon>Dothideomycetidae</taxon>
        <taxon>Mycosphaerellales</taxon>
        <taxon>Teratosphaeriaceae</taxon>
        <taxon>Hortaea</taxon>
    </lineage>
</organism>
<comment type="caution">
    <text evidence="2">The sequence shown here is derived from an EMBL/GenBank/DDBJ whole genome shotgun (WGS) entry which is preliminary data.</text>
</comment>
<reference evidence="2 3" key="1">
    <citation type="journal article" date="2018" name="BMC Genomics">
        <title>Genomic evidence for intraspecific hybridization in a clonal and extremely halotolerant yeast.</title>
        <authorList>
            <person name="Gostincar C."/>
            <person name="Stajich J.E."/>
            <person name="Zupancic J."/>
            <person name="Zalar P."/>
            <person name="Gunde-Cimerman N."/>
        </authorList>
    </citation>
    <scope>NUCLEOTIDE SEQUENCE [LARGE SCALE GENOMIC DNA]</scope>
    <source>
        <strain evidence="2 3">EXF-2788</strain>
    </source>
</reference>
<proteinExistence type="predicted"/>
<feature type="transmembrane region" description="Helical" evidence="1">
    <location>
        <begin position="12"/>
        <end position="33"/>
    </location>
</feature>
<name>A0A3M7G5F7_HORWE</name>
<evidence type="ECO:0000256" key="1">
    <source>
        <dbReference type="SAM" id="Phobius"/>
    </source>
</evidence>
<accession>A0A3M7G5F7</accession>
<gene>
    <name evidence="2" type="ORF">D0861_00497</name>
</gene>
<keyword evidence="1" id="KW-0812">Transmembrane</keyword>
<keyword evidence="1" id="KW-0472">Membrane</keyword>
<dbReference type="Proteomes" id="UP000268823">
    <property type="component" value="Unassembled WGS sequence"/>
</dbReference>
<evidence type="ECO:0000313" key="3">
    <source>
        <dbReference type="Proteomes" id="UP000268823"/>
    </source>
</evidence>
<dbReference type="AlphaFoldDB" id="A0A3M7G5F7"/>
<dbReference type="EMBL" id="QWIR01000004">
    <property type="protein sequence ID" value="RMY95854.1"/>
    <property type="molecule type" value="Genomic_DNA"/>
</dbReference>
<dbReference type="OrthoDB" id="3908487at2759"/>
<feature type="transmembrane region" description="Helical" evidence="1">
    <location>
        <begin position="53"/>
        <end position="69"/>
    </location>
</feature>